<evidence type="ECO:0000313" key="1">
    <source>
        <dbReference type="EMBL" id="KAL2786452.1"/>
    </source>
</evidence>
<dbReference type="EMBL" id="JBFTWV010000117">
    <property type="protein sequence ID" value="KAL2786452.1"/>
    <property type="molecule type" value="Genomic_DNA"/>
</dbReference>
<organism evidence="1 2">
    <name type="scientific">Aspergillus keveii</name>
    <dbReference type="NCBI Taxonomy" id="714993"/>
    <lineage>
        <taxon>Eukaryota</taxon>
        <taxon>Fungi</taxon>
        <taxon>Dikarya</taxon>
        <taxon>Ascomycota</taxon>
        <taxon>Pezizomycotina</taxon>
        <taxon>Eurotiomycetes</taxon>
        <taxon>Eurotiomycetidae</taxon>
        <taxon>Eurotiales</taxon>
        <taxon>Aspergillaceae</taxon>
        <taxon>Aspergillus</taxon>
        <taxon>Aspergillus subgen. Nidulantes</taxon>
    </lineage>
</organism>
<keyword evidence="2" id="KW-1185">Reference proteome</keyword>
<gene>
    <name evidence="1" type="ORF">BJX66DRAFT_312722</name>
</gene>
<comment type="caution">
    <text evidence="1">The sequence shown here is derived from an EMBL/GenBank/DDBJ whole genome shotgun (WGS) entry which is preliminary data.</text>
</comment>
<dbReference type="Proteomes" id="UP001610563">
    <property type="component" value="Unassembled WGS sequence"/>
</dbReference>
<reference evidence="1 2" key="1">
    <citation type="submission" date="2024-07" db="EMBL/GenBank/DDBJ databases">
        <title>Section-level genome sequencing and comparative genomics of Aspergillus sections Usti and Cavernicolus.</title>
        <authorList>
            <consortium name="Lawrence Berkeley National Laboratory"/>
            <person name="Nybo J.L."/>
            <person name="Vesth T.C."/>
            <person name="Theobald S."/>
            <person name="Frisvad J.C."/>
            <person name="Larsen T.O."/>
            <person name="Kjaerboelling I."/>
            <person name="Rothschild-Mancinelli K."/>
            <person name="Lyhne E.K."/>
            <person name="Kogle M.E."/>
            <person name="Barry K."/>
            <person name="Clum A."/>
            <person name="Na H."/>
            <person name="Ledsgaard L."/>
            <person name="Lin J."/>
            <person name="Lipzen A."/>
            <person name="Kuo A."/>
            <person name="Riley R."/>
            <person name="Mondo S."/>
            <person name="Labutti K."/>
            <person name="Haridas S."/>
            <person name="Pangalinan J."/>
            <person name="Salamov A.A."/>
            <person name="Simmons B.A."/>
            <person name="Magnuson J.K."/>
            <person name="Chen J."/>
            <person name="Drula E."/>
            <person name="Henrissat B."/>
            <person name="Wiebenga A."/>
            <person name="Lubbers R.J."/>
            <person name="Gomes A.C."/>
            <person name="Makela M.R."/>
            <person name="Stajich J."/>
            <person name="Grigoriev I.V."/>
            <person name="Mortensen U.H."/>
            <person name="De Vries R.P."/>
            <person name="Baker S.E."/>
            <person name="Andersen M.R."/>
        </authorList>
    </citation>
    <scope>NUCLEOTIDE SEQUENCE [LARGE SCALE GENOMIC DNA]</scope>
    <source>
        <strain evidence="1 2">CBS 209.92</strain>
    </source>
</reference>
<evidence type="ECO:0000313" key="2">
    <source>
        <dbReference type="Proteomes" id="UP001610563"/>
    </source>
</evidence>
<protein>
    <submittedName>
        <fullName evidence="1">Uncharacterized protein</fullName>
    </submittedName>
</protein>
<proteinExistence type="predicted"/>
<sequence length="154" mass="17460">MVEQKPQRVLVIISNNSEHWEQCWSSSEDLLPIAYEILQNNNLLECTYKNQPELKLLAKQNWGSRVFLVFDISNTWYDPSLGHLPEHNNLPVTIVRLGKKIQAYSASPPVRNKVNSDIARVHNSSGVNSIPPFVTDYTSGSPFYPSPRDPSLLV</sequence>
<name>A0ABR4FT76_9EURO</name>
<accession>A0ABR4FT76</accession>